<sequence>MLSETALPPEPVLTRWTTWLRAVQFYNENFDSVKSVVQSLDPHDAMCVVNSQNAFKNPLVSQQIAYIQANFGTIVYAITRLETQGLSLIEATEIITEVSNALAGAAGNVGITMRQKWKQIIERTRDFRKLPKFSGQLLDDFDMPPNLISLFKYAPITSVDVERSFSVYKTILADNRTRFTPENLEMYLISNCEQNQMF</sequence>
<organism evidence="1 2">
    <name type="scientific">Meloidogyne incognita</name>
    <name type="common">Southern root-knot nematode worm</name>
    <name type="synonym">Oxyuris incognita</name>
    <dbReference type="NCBI Taxonomy" id="6306"/>
    <lineage>
        <taxon>Eukaryota</taxon>
        <taxon>Metazoa</taxon>
        <taxon>Ecdysozoa</taxon>
        <taxon>Nematoda</taxon>
        <taxon>Chromadorea</taxon>
        <taxon>Rhabditida</taxon>
        <taxon>Tylenchina</taxon>
        <taxon>Tylenchomorpha</taxon>
        <taxon>Tylenchoidea</taxon>
        <taxon>Meloidogynidae</taxon>
        <taxon>Meloidogyninae</taxon>
        <taxon>Meloidogyne</taxon>
        <taxon>Meloidogyne incognita group</taxon>
    </lineage>
</organism>
<evidence type="ECO:0000313" key="2">
    <source>
        <dbReference type="WBParaSite" id="Minc3s00751g16869"/>
    </source>
</evidence>
<evidence type="ECO:0000313" key="1">
    <source>
        <dbReference type="Proteomes" id="UP000887563"/>
    </source>
</evidence>
<proteinExistence type="predicted"/>
<keyword evidence="1" id="KW-1185">Reference proteome</keyword>
<name>A0A914LQ86_MELIC</name>
<reference evidence="2" key="1">
    <citation type="submission" date="2022-11" db="UniProtKB">
        <authorList>
            <consortium name="WormBaseParasite"/>
        </authorList>
    </citation>
    <scope>IDENTIFICATION</scope>
</reference>
<protein>
    <submittedName>
        <fullName evidence="2">HAT C-terminal dimerisation domain-containing protein</fullName>
    </submittedName>
</protein>
<dbReference type="InterPro" id="IPR012337">
    <property type="entry name" value="RNaseH-like_sf"/>
</dbReference>
<dbReference type="WBParaSite" id="Minc3s00751g16869">
    <property type="protein sequence ID" value="Minc3s00751g16869"/>
    <property type="gene ID" value="Minc3s00751g16869"/>
</dbReference>
<dbReference type="SUPFAM" id="SSF53098">
    <property type="entry name" value="Ribonuclease H-like"/>
    <property type="match status" value="1"/>
</dbReference>
<dbReference type="AlphaFoldDB" id="A0A914LQ86"/>
<dbReference type="Proteomes" id="UP000887563">
    <property type="component" value="Unplaced"/>
</dbReference>
<accession>A0A914LQ86</accession>